<proteinExistence type="predicted"/>
<feature type="domain" description="PGAP2IP first transmembrane" evidence="4">
    <location>
        <begin position="289"/>
        <end position="441"/>
    </location>
</feature>
<dbReference type="Pfam" id="PF10277">
    <property type="entry name" value="Frag1"/>
    <property type="match status" value="1"/>
</dbReference>
<name>G8JNB6_ERECY</name>
<dbReference type="Proteomes" id="UP000006790">
    <property type="component" value="Chromosome 1"/>
</dbReference>
<dbReference type="InterPro" id="IPR053911">
    <property type="entry name" value="PGAP2IP_TM_2nd"/>
</dbReference>
<dbReference type="GO" id="GO:0005935">
    <property type="term" value="C:cellular bud neck"/>
    <property type="evidence" value="ECO:0007669"/>
    <property type="project" value="EnsemblFungi"/>
</dbReference>
<dbReference type="InterPro" id="IPR019402">
    <property type="entry name" value="CWH43_N"/>
</dbReference>
<feature type="transmembrane region" description="Helical" evidence="1">
    <location>
        <begin position="178"/>
        <end position="195"/>
    </location>
</feature>
<dbReference type="AlphaFoldDB" id="G8JNB6"/>
<dbReference type="STRING" id="931890.G8JNB6"/>
<dbReference type="GeneID" id="11472613"/>
<dbReference type="FunCoup" id="G8JNB6">
    <property type="interactions" value="17"/>
</dbReference>
<dbReference type="eggNOG" id="KOG3979">
    <property type="taxonomic scope" value="Eukaryota"/>
</dbReference>
<dbReference type="InParanoid" id="G8JNB6"/>
<feature type="domain" description="PGAP2IP C-terminal nuclease-like" evidence="5">
    <location>
        <begin position="694"/>
        <end position="936"/>
    </location>
</feature>
<dbReference type="Pfam" id="PF23226">
    <property type="entry name" value="Exo_endo_phos_PGAP2IP"/>
    <property type="match status" value="1"/>
</dbReference>
<feature type="transmembrane region" description="Helical" evidence="1">
    <location>
        <begin position="317"/>
        <end position="340"/>
    </location>
</feature>
<evidence type="ECO:0000313" key="7">
    <source>
        <dbReference type="Proteomes" id="UP000006790"/>
    </source>
</evidence>
<dbReference type="GO" id="GO:0031505">
    <property type="term" value="P:fungal-type cell wall organization"/>
    <property type="evidence" value="ECO:0007669"/>
    <property type="project" value="EnsemblFungi"/>
</dbReference>
<sequence length="962" mass="108847">MVSISGKSIVWLHTVCASGAFVVALLLGYNLHFDKIVRNAHYGYPDEWFPSVSATIGDRYPERSVFQIAIALTAMPRFLLLLLHWFKTRSLWGPIVGVLRTVTCGGWVYITSTDDHNVHDVFMISYIFLTIPWDVFVLSHAEWKKPLRIVVALSFFGTLIPLVYWFIEHNFKVRAGAYSIYAYFEWSLIILDVLFDGLSCKDMENITLTFADGISSAANQVSAPPKRRTRSDYQNMGKYENDSNVSVDESLEEINIVVEEQEDIIYAPLSSYIKQESVIYILVNVFDSFMFWTNLTSLLCIIWYFPLWYMGISGYEATIAAVLSPILLCIPFVPILVHQYGPLLGNVVGIGAYLIQHPETRLITVAVAVGLSTMNFVQTLRSISREPACVTQYAVAWSFGLVASVILKMAFYSNNPIWPIMNEENGGWNKTGLIVATVFAIFTPYINSCHYAVDANGENSAPSALQTPLTLRKKLLGSLGLGALIFSIHQLLTDSSTLIYWSWEGWSQSAQMGPLPWPFAALTCVVMSFAATSSWKFAHSTKSTPIWTLVLSTLVLGSKHITGWYKFILGGLPYAYSVLLFVPNYFITVNQVSNINFTASFVTYVILTLSHVWTVAYAFVPYGWVLRERLDCVLATASLLIVAGSNEYRETIHINSAYMKRLFLLLVGFIVAIAYVTEQLRPTGVPQPYHPDSELLTAGIWTVHFGLDNEMWASENRMIDLIRDMELDIVGLLETDTQRITMGNRDLTSRMAHELQMYADYGPGPNKHTWGCVLLSKFPIVQSEHHLLPSPVGELAPAIHAILDVYGELIDVYVFHSGQEEDELDRKLQSEGLRDLMGAHDRPAILLSYLVTEPHNGNYNNYVSDKSGMHDIDPEDDDRWCQYILFKNLKRTGFARVSRGTITDTELQVGKFQVHQEPNSHKAIKRLDKNEVEQDMRFPDKFLGEGERGHRYHVFEEPRYYD</sequence>
<dbReference type="GO" id="GO:0005783">
    <property type="term" value="C:endoplasmic reticulum"/>
    <property type="evidence" value="ECO:0007669"/>
    <property type="project" value="TreeGrafter"/>
</dbReference>
<dbReference type="PANTHER" id="PTHR14859">
    <property type="entry name" value="CALCOFLUOR WHITE HYPERSENSITIVE PROTEIN PRECURSOR"/>
    <property type="match status" value="1"/>
</dbReference>
<feature type="transmembrane region" description="Helical" evidence="1">
    <location>
        <begin position="474"/>
        <end position="492"/>
    </location>
</feature>
<evidence type="ECO:0000259" key="5">
    <source>
        <dbReference type="Pfam" id="PF23226"/>
    </source>
</evidence>
<dbReference type="OMA" id="CVWYFPL"/>
<keyword evidence="7" id="KW-1185">Reference proteome</keyword>
<feature type="transmembrane region" description="Helical" evidence="1">
    <location>
        <begin position="599"/>
        <end position="620"/>
    </location>
</feature>
<keyword evidence="1" id="KW-0472">Membrane</keyword>
<feature type="domain" description="PGAP2IP second transmembrane" evidence="3">
    <location>
        <begin position="473"/>
        <end position="649"/>
    </location>
</feature>
<accession>G8JNB6</accession>
<feature type="transmembrane region" description="Helical" evidence="1">
    <location>
        <begin position="512"/>
        <end position="532"/>
    </location>
</feature>
<dbReference type="GO" id="GO:0005886">
    <property type="term" value="C:plasma membrane"/>
    <property type="evidence" value="ECO:0007669"/>
    <property type="project" value="EnsemblFungi"/>
</dbReference>
<dbReference type="InterPro" id="IPR053912">
    <property type="entry name" value="PGAP2IP_TM_1nd"/>
</dbReference>
<feature type="transmembrane region" description="Helical" evidence="1">
    <location>
        <begin position="567"/>
        <end position="587"/>
    </location>
</feature>
<reference evidence="7" key="1">
    <citation type="journal article" date="2012" name="G3 (Bethesda)">
        <title>Pichia sorbitophila, an interspecies yeast hybrid reveals early steps of genome resolution following polyploidization.</title>
        <authorList>
            <person name="Leh Louis V."/>
            <person name="Despons L."/>
            <person name="Friedrich A."/>
            <person name="Martin T."/>
            <person name="Durrens P."/>
            <person name="Casaregola S."/>
            <person name="Neuveglise C."/>
            <person name="Fairhead C."/>
            <person name="Marck C."/>
            <person name="Cruz J.A."/>
            <person name="Straub M.L."/>
            <person name="Kugler V."/>
            <person name="Sacerdot C."/>
            <person name="Uzunov Z."/>
            <person name="Thierry A."/>
            <person name="Weiss S."/>
            <person name="Bleykasten C."/>
            <person name="De Montigny J."/>
            <person name="Jacques N."/>
            <person name="Jung P."/>
            <person name="Lemaire M."/>
            <person name="Mallet S."/>
            <person name="Morel G."/>
            <person name="Richard G.F."/>
            <person name="Sarkar A."/>
            <person name="Savel G."/>
            <person name="Schacherer J."/>
            <person name="Seret M.L."/>
            <person name="Talla E."/>
            <person name="Samson G."/>
            <person name="Jubin C."/>
            <person name="Poulain J."/>
            <person name="Vacherie B."/>
            <person name="Barbe V."/>
            <person name="Pelletier E."/>
            <person name="Sherman D.J."/>
            <person name="Westhof E."/>
            <person name="Weissenbach J."/>
            <person name="Baret P.V."/>
            <person name="Wincker P."/>
            <person name="Gaillardin C."/>
            <person name="Dujon B."/>
            <person name="Souciet J.L."/>
        </authorList>
    </citation>
    <scope>NUCLEOTIDE SEQUENCE [LARGE SCALE GENOMIC DNA]</scope>
    <source>
        <strain evidence="7">CBS 270.75 / DBVPG 7215 / KCTC 17166 / NRRL Y-17582</strain>
    </source>
</reference>
<feature type="transmembrane region" description="Helical" evidence="1">
    <location>
        <begin position="91"/>
        <end position="110"/>
    </location>
</feature>
<feature type="transmembrane region" description="Helical" evidence="1">
    <location>
        <begin position="389"/>
        <end position="412"/>
    </location>
</feature>
<protein>
    <recommendedName>
        <fullName evidence="8">Calcofluor white hypersensitive protein</fullName>
    </recommendedName>
</protein>
<keyword evidence="1" id="KW-0812">Transmembrane</keyword>
<dbReference type="InterPro" id="IPR036691">
    <property type="entry name" value="Endo/exonu/phosph_ase_sf"/>
</dbReference>
<dbReference type="Pfam" id="PF23022">
    <property type="entry name" value="6TM_1st_PGAP2IP"/>
    <property type="match status" value="1"/>
</dbReference>
<evidence type="ECO:0008006" key="8">
    <source>
        <dbReference type="Google" id="ProtNLM"/>
    </source>
</evidence>
<dbReference type="SUPFAM" id="SSF56219">
    <property type="entry name" value="DNase I-like"/>
    <property type="match status" value="1"/>
</dbReference>
<feature type="transmembrane region" description="Helical" evidence="1">
    <location>
        <begin position="12"/>
        <end position="31"/>
    </location>
</feature>
<dbReference type="RefSeq" id="XP_003644397.1">
    <property type="nucleotide sequence ID" value="XM_003644349.1"/>
</dbReference>
<feature type="transmembrane region" description="Helical" evidence="1">
    <location>
        <begin position="122"/>
        <end position="141"/>
    </location>
</feature>
<feature type="transmembrane region" description="Helical" evidence="1">
    <location>
        <begin position="65"/>
        <end position="85"/>
    </location>
</feature>
<evidence type="ECO:0000313" key="6">
    <source>
        <dbReference type="EMBL" id="AET37580.1"/>
    </source>
</evidence>
<evidence type="ECO:0000259" key="2">
    <source>
        <dbReference type="Pfam" id="PF10277"/>
    </source>
</evidence>
<dbReference type="InterPro" id="IPR051916">
    <property type="entry name" value="GPI-anchor_lipid_remodeler"/>
</dbReference>
<dbReference type="EMBL" id="CP002497">
    <property type="protein sequence ID" value="AET37580.1"/>
    <property type="molecule type" value="Genomic_DNA"/>
</dbReference>
<feature type="transmembrane region" description="Helical" evidence="1">
    <location>
        <begin position="658"/>
        <end position="677"/>
    </location>
</feature>
<feature type="transmembrane region" description="Helical" evidence="1">
    <location>
        <begin position="278"/>
        <end position="305"/>
    </location>
</feature>
<dbReference type="PANTHER" id="PTHR14859:SF1">
    <property type="entry name" value="PGAP2-INTERACTING PROTEIN"/>
    <property type="match status" value="1"/>
</dbReference>
<dbReference type="Gene3D" id="3.60.10.10">
    <property type="entry name" value="Endonuclease/exonuclease/phosphatase"/>
    <property type="match status" value="1"/>
</dbReference>
<keyword evidence="1" id="KW-1133">Transmembrane helix</keyword>
<dbReference type="GO" id="GO:0006506">
    <property type="term" value="P:GPI anchor biosynthetic process"/>
    <property type="evidence" value="ECO:0007669"/>
    <property type="project" value="EnsemblFungi"/>
</dbReference>
<gene>
    <name evidence="6" type="ordered locus">Ecym_1346</name>
</gene>
<evidence type="ECO:0000259" key="3">
    <source>
        <dbReference type="Pfam" id="PF23021"/>
    </source>
</evidence>
<dbReference type="InterPro" id="IPR057315">
    <property type="entry name" value="Exo_endo_phos_PGAP2IP_C"/>
</dbReference>
<dbReference type="HOGENOM" id="CLU_009808_0_0_1"/>
<dbReference type="OrthoDB" id="68581at2759"/>
<feature type="transmembrane region" description="Helical" evidence="1">
    <location>
        <begin position="147"/>
        <end position="166"/>
    </location>
</feature>
<evidence type="ECO:0000259" key="4">
    <source>
        <dbReference type="Pfam" id="PF23022"/>
    </source>
</evidence>
<feature type="transmembrane region" description="Helical" evidence="1">
    <location>
        <begin position="432"/>
        <end position="453"/>
    </location>
</feature>
<dbReference type="KEGG" id="erc:Ecym_1346"/>
<feature type="domain" description="CWH43-like N-terminal" evidence="2">
    <location>
        <begin position="8"/>
        <end position="205"/>
    </location>
</feature>
<dbReference type="FunFam" id="3.60.10.10:FF:000031">
    <property type="entry name" value="Calcofluor white hypersensitive protein"/>
    <property type="match status" value="1"/>
</dbReference>
<evidence type="ECO:0000256" key="1">
    <source>
        <dbReference type="SAM" id="Phobius"/>
    </source>
</evidence>
<dbReference type="GO" id="GO:0005934">
    <property type="term" value="C:cellular bud tip"/>
    <property type="evidence" value="ECO:0007669"/>
    <property type="project" value="EnsemblFungi"/>
</dbReference>
<feature type="transmembrane region" description="Helical" evidence="1">
    <location>
        <begin position="360"/>
        <end position="377"/>
    </location>
</feature>
<organism evidence="6 7">
    <name type="scientific">Eremothecium cymbalariae (strain CBS 270.75 / DBVPG 7215 / KCTC 17166 / NRRL Y-17582)</name>
    <name type="common">Yeast</name>
    <dbReference type="NCBI Taxonomy" id="931890"/>
    <lineage>
        <taxon>Eukaryota</taxon>
        <taxon>Fungi</taxon>
        <taxon>Dikarya</taxon>
        <taxon>Ascomycota</taxon>
        <taxon>Saccharomycotina</taxon>
        <taxon>Saccharomycetes</taxon>
        <taxon>Saccharomycetales</taxon>
        <taxon>Saccharomycetaceae</taxon>
        <taxon>Eremothecium</taxon>
    </lineage>
</organism>
<dbReference type="Pfam" id="PF23021">
    <property type="entry name" value="6TM_2nd_PGAP2IP"/>
    <property type="match status" value="1"/>
</dbReference>